<organism evidence="3 4">
    <name type="scientific">Ricinus communis</name>
    <name type="common">Castor bean</name>
    <dbReference type="NCBI Taxonomy" id="3988"/>
    <lineage>
        <taxon>Eukaryota</taxon>
        <taxon>Viridiplantae</taxon>
        <taxon>Streptophyta</taxon>
        <taxon>Embryophyta</taxon>
        <taxon>Tracheophyta</taxon>
        <taxon>Spermatophyta</taxon>
        <taxon>Magnoliopsida</taxon>
        <taxon>eudicotyledons</taxon>
        <taxon>Gunneridae</taxon>
        <taxon>Pentapetalae</taxon>
        <taxon>rosids</taxon>
        <taxon>fabids</taxon>
        <taxon>Malpighiales</taxon>
        <taxon>Euphorbiaceae</taxon>
        <taxon>Acalyphoideae</taxon>
        <taxon>Acalypheae</taxon>
        <taxon>Ricinus</taxon>
    </lineage>
</organism>
<dbReference type="InParanoid" id="B9SI40"/>
<reference evidence="4" key="1">
    <citation type="journal article" date="2010" name="Nat. Biotechnol.">
        <title>Draft genome sequence of the oilseed species Ricinus communis.</title>
        <authorList>
            <person name="Chan A.P."/>
            <person name="Crabtree J."/>
            <person name="Zhao Q."/>
            <person name="Lorenzi H."/>
            <person name="Orvis J."/>
            <person name="Puiu D."/>
            <person name="Melake-Berhan A."/>
            <person name="Jones K.M."/>
            <person name="Redman J."/>
            <person name="Chen G."/>
            <person name="Cahoon E.B."/>
            <person name="Gedil M."/>
            <person name="Stanke M."/>
            <person name="Haas B.J."/>
            <person name="Wortman J.R."/>
            <person name="Fraser-Liggett C.M."/>
            <person name="Ravel J."/>
            <person name="Rabinowicz P.D."/>
        </authorList>
    </citation>
    <scope>NUCLEOTIDE SEQUENCE [LARGE SCALE GENOMIC DNA]</scope>
    <source>
        <strain evidence="4">cv. Hale</strain>
    </source>
</reference>
<keyword evidence="4" id="KW-1185">Reference proteome</keyword>
<protein>
    <submittedName>
        <fullName evidence="3">Uncharacterized protein</fullName>
    </submittedName>
</protein>
<dbReference type="OrthoDB" id="1877702at2759"/>
<dbReference type="EMBL" id="EQ973968">
    <property type="protein sequence ID" value="EEF36777.1"/>
    <property type="molecule type" value="Genomic_DNA"/>
</dbReference>
<sequence length="91" mass="9158">MDKGVGLCFCLLLVFALLSSARNPIPISENGIALANTGRSLKAMLNDYSEPSANQGHDPRSKDGNNNGGGGGNSRGGGGGGGGHSRRGLPH</sequence>
<dbReference type="Proteomes" id="UP000008311">
    <property type="component" value="Unassembled WGS sequence"/>
</dbReference>
<dbReference type="OMA" id="FKAKLCF"/>
<name>B9SI40_RICCO</name>
<feature type="region of interest" description="Disordered" evidence="1">
    <location>
        <begin position="46"/>
        <end position="91"/>
    </location>
</feature>
<feature type="chain" id="PRO_5002889420" evidence="2">
    <location>
        <begin position="22"/>
        <end position="91"/>
    </location>
</feature>
<dbReference type="KEGG" id="rcu:8286468"/>
<feature type="signal peptide" evidence="2">
    <location>
        <begin position="1"/>
        <end position="21"/>
    </location>
</feature>
<gene>
    <name evidence="3" type="ORF">RCOM_0612630</name>
</gene>
<keyword evidence="2" id="KW-0732">Signal</keyword>
<evidence type="ECO:0000256" key="2">
    <source>
        <dbReference type="SAM" id="SignalP"/>
    </source>
</evidence>
<evidence type="ECO:0000256" key="1">
    <source>
        <dbReference type="SAM" id="MobiDB-lite"/>
    </source>
</evidence>
<accession>B9SI40</accession>
<dbReference type="AlphaFoldDB" id="B9SI40"/>
<dbReference type="PANTHER" id="PTHR37177:SF4">
    <property type="entry name" value="PROTEIN PSY1"/>
    <property type="match status" value="1"/>
</dbReference>
<proteinExistence type="predicted"/>
<dbReference type="PANTHER" id="PTHR37177">
    <property type="entry name" value="PROTEIN PSY1"/>
    <property type="match status" value="1"/>
</dbReference>
<feature type="compositionally biased region" description="Gly residues" evidence="1">
    <location>
        <begin position="66"/>
        <end position="83"/>
    </location>
</feature>
<dbReference type="InterPro" id="IPR034430">
    <property type="entry name" value="PSY"/>
</dbReference>
<evidence type="ECO:0000313" key="4">
    <source>
        <dbReference type="Proteomes" id="UP000008311"/>
    </source>
</evidence>
<evidence type="ECO:0000313" key="3">
    <source>
        <dbReference type="EMBL" id="EEF36777.1"/>
    </source>
</evidence>